<dbReference type="EMBL" id="FSRG01000004">
    <property type="protein sequence ID" value="SIN89628.1"/>
    <property type="molecule type" value="Genomic_DNA"/>
</dbReference>
<proteinExistence type="predicted"/>
<reference evidence="2" key="1">
    <citation type="submission" date="2016-11" db="EMBL/GenBank/DDBJ databases">
        <authorList>
            <person name="Varghese N."/>
            <person name="Submissions S."/>
        </authorList>
    </citation>
    <scope>NUCLEOTIDE SEQUENCE [LARGE SCALE GENOMIC DNA]</scope>
    <source>
        <strain evidence="2">DSM 17456</strain>
    </source>
</reference>
<organism evidence="1 2">
    <name type="scientific">Halodesulfovibrio marinisediminis DSM 17456</name>
    <dbReference type="NCBI Taxonomy" id="1121457"/>
    <lineage>
        <taxon>Bacteria</taxon>
        <taxon>Pseudomonadati</taxon>
        <taxon>Thermodesulfobacteriota</taxon>
        <taxon>Desulfovibrionia</taxon>
        <taxon>Desulfovibrionales</taxon>
        <taxon>Desulfovibrionaceae</taxon>
        <taxon>Halodesulfovibrio</taxon>
    </lineage>
</organism>
<protein>
    <submittedName>
        <fullName evidence="1">Uncharacterized protein</fullName>
    </submittedName>
</protein>
<name>A0A1N6F2W8_9BACT</name>
<dbReference type="Proteomes" id="UP000184694">
    <property type="component" value="Unassembled WGS sequence"/>
</dbReference>
<evidence type="ECO:0000313" key="1">
    <source>
        <dbReference type="EMBL" id="SIN89628.1"/>
    </source>
</evidence>
<dbReference type="STRING" id="1121457.SAMN02745161_1067"/>
<dbReference type="AlphaFoldDB" id="A0A1N6F2W8"/>
<accession>A0A1N6F2W8</accession>
<keyword evidence="2" id="KW-1185">Reference proteome</keyword>
<sequence>MIFRFLENCRCNQPPKASLIWLSEVFFKKSKNFVFNNFVNMDRKKLFKIDKIYKIVKH</sequence>
<evidence type="ECO:0000313" key="2">
    <source>
        <dbReference type="Proteomes" id="UP000184694"/>
    </source>
</evidence>
<gene>
    <name evidence="1" type="ORF">SAMN02745161_1067</name>
</gene>